<comment type="caution">
    <text evidence="4">The sequence shown here is derived from an EMBL/GenBank/DDBJ whole genome shotgun (WGS) entry which is preliminary data.</text>
</comment>
<dbReference type="EMBL" id="JBHSAY010000003">
    <property type="protein sequence ID" value="MFC4129114.1"/>
    <property type="molecule type" value="Genomic_DNA"/>
</dbReference>
<keyword evidence="2" id="KW-0732">Signal</keyword>
<proteinExistence type="predicted"/>
<dbReference type="Pfam" id="PF13354">
    <property type="entry name" value="Beta-lactamase2"/>
    <property type="match status" value="1"/>
</dbReference>
<keyword evidence="5" id="KW-1185">Reference proteome</keyword>
<feature type="signal peptide" evidence="2">
    <location>
        <begin position="1"/>
        <end position="25"/>
    </location>
</feature>
<evidence type="ECO:0000313" key="4">
    <source>
        <dbReference type="EMBL" id="MFC4129114.1"/>
    </source>
</evidence>
<dbReference type="PANTHER" id="PTHR35333:SF3">
    <property type="entry name" value="BETA-LACTAMASE-TYPE TRANSPEPTIDASE FOLD CONTAINING PROTEIN"/>
    <property type="match status" value="1"/>
</dbReference>
<gene>
    <name evidence="4" type="ORF">ACFOZ4_00615</name>
</gene>
<dbReference type="PANTHER" id="PTHR35333">
    <property type="entry name" value="BETA-LACTAMASE"/>
    <property type="match status" value="1"/>
</dbReference>
<evidence type="ECO:0000256" key="1">
    <source>
        <dbReference type="SAM" id="MobiDB-lite"/>
    </source>
</evidence>
<dbReference type="InterPro" id="IPR045155">
    <property type="entry name" value="Beta-lactam_cat"/>
</dbReference>
<name>A0ABV8LFL9_9ACTN</name>
<organism evidence="4 5">
    <name type="scientific">Hamadaea flava</name>
    <dbReference type="NCBI Taxonomy" id="1742688"/>
    <lineage>
        <taxon>Bacteria</taxon>
        <taxon>Bacillati</taxon>
        <taxon>Actinomycetota</taxon>
        <taxon>Actinomycetes</taxon>
        <taxon>Micromonosporales</taxon>
        <taxon>Micromonosporaceae</taxon>
        <taxon>Hamadaea</taxon>
    </lineage>
</organism>
<feature type="domain" description="Beta-lactamase class A catalytic" evidence="3">
    <location>
        <begin position="133"/>
        <end position="248"/>
    </location>
</feature>
<feature type="compositionally biased region" description="Low complexity" evidence="1">
    <location>
        <begin position="30"/>
        <end position="44"/>
    </location>
</feature>
<dbReference type="Proteomes" id="UP001595816">
    <property type="component" value="Unassembled WGS sequence"/>
</dbReference>
<protein>
    <submittedName>
        <fullName evidence="4">Class A beta-lactamase-related serine hydrolase</fullName>
    </submittedName>
</protein>
<dbReference type="SUPFAM" id="SSF56601">
    <property type="entry name" value="beta-lactamase/transpeptidase-like"/>
    <property type="match status" value="1"/>
</dbReference>
<dbReference type="InterPro" id="IPR012338">
    <property type="entry name" value="Beta-lactam/transpept-like"/>
</dbReference>
<feature type="region of interest" description="Disordered" evidence="1">
    <location>
        <begin position="30"/>
        <end position="65"/>
    </location>
</feature>
<sequence length="297" mass="31484">MSKASCWLLAFAVAAILLGGAAVYAAFPHSTPSPTSHEPTGSPSAEATGEPSADPAPTGATVPANMSDLLVGPHTVKVKMTGKYSWALMDLRTGKIYGSDNMHDTQKTASMIKAWIAADYLRRQAENGKTPSSTYLDLAAKAVQRSDNNAASTLFSAVGNSASTKRMISMCKLEDSKSDDNWSNTLLSAYDTAKLGACISSGTAAGEKWTPWLLTKMRTTILGTWGIKKAFTDDIAKNIAIKNGWVDRQATQTYTVNCLAIGDKWSMGVMTSYPLSFSNGEAYGAGICKQVAAALKN</sequence>
<accession>A0ABV8LFL9</accession>
<dbReference type="RefSeq" id="WP_253758769.1">
    <property type="nucleotide sequence ID" value="NZ_JAMZDZ010000001.1"/>
</dbReference>
<reference evidence="5" key="1">
    <citation type="journal article" date="2019" name="Int. J. Syst. Evol. Microbiol.">
        <title>The Global Catalogue of Microorganisms (GCM) 10K type strain sequencing project: providing services to taxonomists for standard genome sequencing and annotation.</title>
        <authorList>
            <consortium name="The Broad Institute Genomics Platform"/>
            <consortium name="The Broad Institute Genome Sequencing Center for Infectious Disease"/>
            <person name="Wu L."/>
            <person name="Ma J."/>
        </authorList>
    </citation>
    <scope>NUCLEOTIDE SEQUENCE [LARGE SCALE GENOMIC DNA]</scope>
    <source>
        <strain evidence="5">CGMCC 4.7289</strain>
    </source>
</reference>
<evidence type="ECO:0000256" key="2">
    <source>
        <dbReference type="SAM" id="SignalP"/>
    </source>
</evidence>
<dbReference type="Gene3D" id="3.40.710.10">
    <property type="entry name" value="DD-peptidase/beta-lactamase superfamily"/>
    <property type="match status" value="1"/>
</dbReference>
<keyword evidence="4" id="KW-0378">Hydrolase</keyword>
<feature type="chain" id="PRO_5046320414" evidence="2">
    <location>
        <begin position="26"/>
        <end position="297"/>
    </location>
</feature>
<dbReference type="InterPro" id="IPR000871">
    <property type="entry name" value="Beta-lactam_class-A"/>
</dbReference>
<evidence type="ECO:0000313" key="5">
    <source>
        <dbReference type="Proteomes" id="UP001595816"/>
    </source>
</evidence>
<dbReference type="GO" id="GO:0016787">
    <property type="term" value="F:hydrolase activity"/>
    <property type="evidence" value="ECO:0007669"/>
    <property type="project" value="UniProtKB-KW"/>
</dbReference>
<evidence type="ECO:0000259" key="3">
    <source>
        <dbReference type="Pfam" id="PF13354"/>
    </source>
</evidence>